<evidence type="ECO:0008006" key="2">
    <source>
        <dbReference type="Google" id="ProtNLM"/>
    </source>
</evidence>
<protein>
    <recommendedName>
        <fullName evidence="2">GxxExxY protein</fullName>
    </recommendedName>
</protein>
<comment type="caution">
    <text evidence="1">The sequence shown here is derived from an EMBL/GenBank/DDBJ whole genome shotgun (WGS) entry which is preliminary data.</text>
</comment>
<dbReference type="EMBL" id="BARS01005127">
    <property type="protein sequence ID" value="GAF68796.1"/>
    <property type="molecule type" value="Genomic_DNA"/>
</dbReference>
<name>X0S0J9_9ZZZZ</name>
<accession>X0S0J9</accession>
<organism evidence="1">
    <name type="scientific">marine sediment metagenome</name>
    <dbReference type="NCBI Taxonomy" id="412755"/>
    <lineage>
        <taxon>unclassified sequences</taxon>
        <taxon>metagenomes</taxon>
        <taxon>ecological metagenomes</taxon>
    </lineage>
</organism>
<dbReference type="AlphaFoldDB" id="X0S0J9"/>
<dbReference type="InterPro" id="IPR026350">
    <property type="entry name" value="GxxExxY"/>
</dbReference>
<feature type="non-terminal residue" evidence="1">
    <location>
        <position position="1"/>
    </location>
</feature>
<proteinExistence type="predicted"/>
<gene>
    <name evidence="1" type="ORF">S01H1_10037</name>
</gene>
<dbReference type="Pfam" id="PF13366">
    <property type="entry name" value="PDDEXK_3"/>
    <property type="match status" value="1"/>
</dbReference>
<sequence>ELQRKGFVVQQEVAVTYSVTTISGEILQLPHDIRGREDLLLPQEKMILELKQTKCLGDSEHQQLMRYMHQRQSFSEWGDDTTGMLINFGDEDLEIWFVQYSDDSIDATEHVKMMKVPRQIHKSWETNAFTLAS</sequence>
<evidence type="ECO:0000313" key="1">
    <source>
        <dbReference type="EMBL" id="GAF68796.1"/>
    </source>
</evidence>
<reference evidence="1" key="1">
    <citation type="journal article" date="2014" name="Front. Microbiol.">
        <title>High frequency of phylogenetically diverse reductive dehalogenase-homologous genes in deep subseafloor sedimentary metagenomes.</title>
        <authorList>
            <person name="Kawai M."/>
            <person name="Futagami T."/>
            <person name="Toyoda A."/>
            <person name="Takaki Y."/>
            <person name="Nishi S."/>
            <person name="Hori S."/>
            <person name="Arai W."/>
            <person name="Tsubouchi T."/>
            <person name="Morono Y."/>
            <person name="Uchiyama I."/>
            <person name="Ito T."/>
            <person name="Fujiyama A."/>
            <person name="Inagaki F."/>
            <person name="Takami H."/>
        </authorList>
    </citation>
    <scope>NUCLEOTIDE SEQUENCE</scope>
    <source>
        <strain evidence="1">Expedition CK06-06</strain>
    </source>
</reference>